<feature type="transmembrane region" description="Helical" evidence="1">
    <location>
        <begin position="12"/>
        <end position="32"/>
    </location>
</feature>
<sequence length="189" mass="23198">MLKIFNKIKKGLVNIGKFVIFETILISCFLRGDIFKMPFSTPMLRGTVRSMWLNNFRVIEEEFFLRIVESDEHYEVLENFIKTVDFLDDIMREEKLYLLQFKTIFFNKELLRSEIHALVYCDQNFKDKEERIYSINPIDFFINEYYHHMNPIDPLRQMIDVYTQNYDFKIYNEIFSTKDKFYFDFQKKL</sequence>
<keyword evidence="3" id="KW-1185">Reference proteome</keyword>
<dbReference type="EMBL" id="RCSS01000809">
    <property type="protein sequence ID" value="RVD90694.1"/>
    <property type="molecule type" value="Genomic_DNA"/>
</dbReference>
<reference evidence="2 3" key="1">
    <citation type="submission" date="2018-10" db="EMBL/GenBank/DDBJ databases">
        <title>Draft genome sequence of the microsporidian Tubulinosema ratisbonensis.</title>
        <authorList>
            <person name="Polonais V."/>
            <person name="Peyretaillade E."/>
            <person name="Niehus S."/>
            <person name="Wawrzyniak I."/>
            <person name="Franchet A."/>
            <person name="Gaspin C."/>
            <person name="Reichstadt M."/>
            <person name="Belser C."/>
            <person name="Labadie K."/>
            <person name="Delbac F."/>
            <person name="Ferrandon D."/>
        </authorList>
    </citation>
    <scope>NUCLEOTIDE SEQUENCE [LARGE SCALE GENOMIC DNA]</scope>
    <source>
        <strain evidence="2 3">Franzen</strain>
    </source>
</reference>
<evidence type="ECO:0000256" key="1">
    <source>
        <dbReference type="SAM" id="Phobius"/>
    </source>
</evidence>
<comment type="caution">
    <text evidence="2">The sequence shown here is derived from an EMBL/GenBank/DDBJ whole genome shotgun (WGS) entry which is preliminary data.</text>
</comment>
<keyword evidence="1" id="KW-0812">Transmembrane</keyword>
<proteinExistence type="predicted"/>
<evidence type="ECO:0000313" key="2">
    <source>
        <dbReference type="EMBL" id="RVD90694.1"/>
    </source>
</evidence>
<dbReference type="VEuPathDB" id="MicrosporidiaDB:TUBRATIS_28870"/>
<name>A0A437AHS8_9MICR</name>
<protein>
    <submittedName>
        <fullName evidence="2">Uncharacterized protein</fullName>
    </submittedName>
</protein>
<keyword evidence="1" id="KW-1133">Transmembrane helix</keyword>
<organism evidence="2 3">
    <name type="scientific">Tubulinosema ratisbonensis</name>
    <dbReference type="NCBI Taxonomy" id="291195"/>
    <lineage>
        <taxon>Eukaryota</taxon>
        <taxon>Fungi</taxon>
        <taxon>Fungi incertae sedis</taxon>
        <taxon>Microsporidia</taxon>
        <taxon>Tubulinosematoidea</taxon>
        <taxon>Tubulinosematidae</taxon>
        <taxon>Tubulinosema</taxon>
    </lineage>
</organism>
<accession>A0A437AHS8</accession>
<gene>
    <name evidence="2" type="ORF">TUBRATIS_28870</name>
</gene>
<evidence type="ECO:0000313" key="3">
    <source>
        <dbReference type="Proteomes" id="UP000282876"/>
    </source>
</evidence>
<keyword evidence="1" id="KW-0472">Membrane</keyword>
<dbReference type="AlphaFoldDB" id="A0A437AHS8"/>
<dbReference type="Proteomes" id="UP000282876">
    <property type="component" value="Unassembled WGS sequence"/>
</dbReference>